<dbReference type="InterPro" id="IPR042237">
    <property type="entry name" value="PTRHD1"/>
</dbReference>
<evidence type="ECO:0000256" key="2">
    <source>
        <dbReference type="ARBA" id="ARBA00022801"/>
    </source>
</evidence>
<evidence type="ECO:0000256" key="4">
    <source>
        <dbReference type="SAM" id="MobiDB-lite"/>
    </source>
</evidence>
<reference evidence="5 6" key="1">
    <citation type="submission" date="2018-03" db="EMBL/GenBank/DDBJ databases">
        <authorList>
            <person name="Guldener U."/>
        </authorList>
    </citation>
    <scope>NUCLEOTIDE SEQUENCE [LARGE SCALE GENOMIC DNA]</scope>
    <source>
        <strain evidence="5 6">NBRC100155</strain>
    </source>
</reference>
<dbReference type="InterPro" id="IPR023476">
    <property type="entry name" value="Pep_tRNA_hydro_II_dom_sf"/>
</dbReference>
<sequence length="158" mass="17504">MSTTTPPPTPLVMQLIVDGESATTFNWPKGPWMAQSAHACIAAIQISSSSPSTIEYISPINLPTMHKVVLQTASTGKSKMTLHQLSEKLTAARQAYEESLKSVEKEQEEKEEEGQEEFPKHYLWVEQPENVATCLAIAPNRKPAALKKLLRSCTLLKE</sequence>
<dbReference type="PANTHER" id="PTHR46194">
    <property type="entry name" value="PEPTIDYL-TRNA HYDROLASE PTRHD1-RELATED"/>
    <property type="match status" value="1"/>
</dbReference>
<dbReference type="SUPFAM" id="SSF102462">
    <property type="entry name" value="Peptidyl-tRNA hydrolase II"/>
    <property type="match status" value="1"/>
</dbReference>
<dbReference type="Gene3D" id="3.40.1490.10">
    <property type="entry name" value="Bit1"/>
    <property type="match status" value="1"/>
</dbReference>
<dbReference type="EC" id="3.1.1.29" evidence="1"/>
<dbReference type="PANTHER" id="PTHR46194:SF1">
    <property type="entry name" value="PEPTIDYL-TRNA HYDROLASE PTRHD1-RELATED"/>
    <property type="match status" value="1"/>
</dbReference>
<dbReference type="AlphaFoldDB" id="A0A5C3DXC8"/>
<keyword evidence="6" id="KW-1185">Reference proteome</keyword>
<feature type="compositionally biased region" description="Basic and acidic residues" evidence="4">
    <location>
        <begin position="99"/>
        <end position="108"/>
    </location>
</feature>
<protein>
    <recommendedName>
        <fullName evidence="1">peptidyl-tRNA hydrolase</fullName>
        <ecNumber evidence="1">3.1.1.29</ecNumber>
    </recommendedName>
</protein>
<evidence type="ECO:0000256" key="1">
    <source>
        <dbReference type="ARBA" id="ARBA00013260"/>
    </source>
</evidence>
<feature type="region of interest" description="Disordered" evidence="4">
    <location>
        <begin position="99"/>
        <end position="118"/>
    </location>
</feature>
<comment type="catalytic activity">
    <reaction evidence="3">
        <text>an N-acyl-L-alpha-aminoacyl-tRNA + H2O = an N-acyl-L-amino acid + a tRNA + H(+)</text>
        <dbReference type="Rhea" id="RHEA:54448"/>
        <dbReference type="Rhea" id="RHEA-COMP:10123"/>
        <dbReference type="Rhea" id="RHEA-COMP:13883"/>
        <dbReference type="ChEBI" id="CHEBI:15377"/>
        <dbReference type="ChEBI" id="CHEBI:15378"/>
        <dbReference type="ChEBI" id="CHEBI:59874"/>
        <dbReference type="ChEBI" id="CHEBI:78442"/>
        <dbReference type="ChEBI" id="CHEBI:138191"/>
        <dbReference type="EC" id="3.1.1.29"/>
    </reaction>
</comment>
<gene>
    <name evidence="5" type="ORF">UTRI_00998</name>
</gene>
<organism evidence="5 6">
    <name type="scientific">Ustilago trichophora</name>
    <dbReference type="NCBI Taxonomy" id="86804"/>
    <lineage>
        <taxon>Eukaryota</taxon>
        <taxon>Fungi</taxon>
        <taxon>Dikarya</taxon>
        <taxon>Basidiomycota</taxon>
        <taxon>Ustilaginomycotina</taxon>
        <taxon>Ustilaginomycetes</taxon>
        <taxon>Ustilaginales</taxon>
        <taxon>Ustilaginaceae</taxon>
        <taxon>Ustilago</taxon>
    </lineage>
</organism>
<evidence type="ECO:0000313" key="5">
    <source>
        <dbReference type="EMBL" id="SPO22320.1"/>
    </source>
</evidence>
<dbReference type="Proteomes" id="UP000324022">
    <property type="component" value="Unassembled WGS sequence"/>
</dbReference>
<proteinExistence type="predicted"/>
<keyword evidence="2" id="KW-0378">Hydrolase</keyword>
<evidence type="ECO:0000256" key="3">
    <source>
        <dbReference type="ARBA" id="ARBA00048707"/>
    </source>
</evidence>
<dbReference type="GO" id="GO:0004045">
    <property type="term" value="F:peptidyl-tRNA hydrolase activity"/>
    <property type="evidence" value="ECO:0007669"/>
    <property type="project" value="UniProtKB-EC"/>
</dbReference>
<accession>A0A5C3DXC8</accession>
<name>A0A5C3DXC8_9BASI</name>
<dbReference type="Pfam" id="PF01981">
    <property type="entry name" value="PTH2"/>
    <property type="match status" value="1"/>
</dbReference>
<dbReference type="OrthoDB" id="201213at2759"/>
<dbReference type="InterPro" id="IPR002833">
    <property type="entry name" value="PTH2"/>
</dbReference>
<evidence type="ECO:0000313" key="6">
    <source>
        <dbReference type="Proteomes" id="UP000324022"/>
    </source>
</evidence>
<dbReference type="EMBL" id="OOIN01000004">
    <property type="protein sequence ID" value="SPO22320.1"/>
    <property type="molecule type" value="Genomic_DNA"/>
</dbReference>